<dbReference type="GeneID" id="19977802"/>
<dbReference type="InterPro" id="IPR011613">
    <property type="entry name" value="GH15-like"/>
</dbReference>
<dbReference type="InterPro" id="IPR008928">
    <property type="entry name" value="6-hairpin_glycosidase_sf"/>
</dbReference>
<evidence type="ECO:0000313" key="14">
    <source>
        <dbReference type="Proteomes" id="UP000030752"/>
    </source>
</evidence>
<evidence type="ECO:0000259" key="12">
    <source>
        <dbReference type="Pfam" id="PF00723"/>
    </source>
</evidence>
<dbReference type="GO" id="GO:0000272">
    <property type="term" value="P:polysaccharide catabolic process"/>
    <property type="evidence" value="ECO:0007669"/>
    <property type="project" value="UniProtKB-KW"/>
</dbReference>
<sequence>MKALALSLVGIAAASPFLRVRQNNDLESFIERQRNLSLPAVLRNIGGLNDSDVDGANPGIVVASPSTVNPNYFYTWTRDSALTYLMITDELLFGTERVGNNSLQVVIEDYTTAQAILQTVTNPSGSLWPAGAGLGEPKFYTNKTRFNGAWGRPQNDGPALRASAFIEATDAIFVRAPNASEIVANVYWPIILNDLNYVGQYWNTSSYDLWEEVNGNSFFTTTAQHRALVQGSILAEKLNQTCEPCQQAPEILCFLQNNFWNETGNYLLANINTNQVTRSEVNIDPILAAMHAFDINATCDAAALQPCNSRTLATHKVVIDSFRNLYPINENATAPTAVAVGRYPEDTYYTGNPWYITTLAAAEVLYDAIAQFRKNETLTVDETSLDFFTDLYPNATVGSYDGDDLENILDAVMEYADGFVEVVQKYTPENGTLNEQINKTTGEPTSAIALTWSFAAFITMAERRDGQFPPSWGASSELANNSTETCAASSYNATYSYQVAAAAGAPQVGTPRCMKEVLFVANYSSAFGNNLYIVGNNTLFGGDLMPELPIQVMRTGNKTETEPLSIVPAWVISPQTIEYRYVLQNETAGTYTFENKTMIVEVGPCDGEIQRVDDSPAFPGQ</sequence>
<dbReference type="InterPro" id="IPR012341">
    <property type="entry name" value="6hp_glycosidase-like_sf"/>
</dbReference>
<evidence type="ECO:0000256" key="11">
    <source>
        <dbReference type="PIRSR" id="PIRSR001031-2"/>
    </source>
</evidence>
<keyword evidence="4 9" id="KW-0378">Hydrolase</keyword>
<accession>W2S899</accession>
<evidence type="ECO:0000256" key="8">
    <source>
        <dbReference type="ARBA" id="ARBA00023326"/>
    </source>
</evidence>
<keyword evidence="7 9" id="KW-0326">Glycosidase</keyword>
<feature type="active site" description="Proton donor" evidence="10">
    <location>
        <position position="211"/>
    </location>
</feature>
<dbReference type="InParanoid" id="W2S899"/>
<dbReference type="PRINTS" id="PR00736">
    <property type="entry name" value="GLHYDRLASE15"/>
</dbReference>
<dbReference type="EMBL" id="KB822715">
    <property type="protein sequence ID" value="ETN44283.1"/>
    <property type="molecule type" value="Genomic_DNA"/>
</dbReference>
<evidence type="ECO:0000256" key="7">
    <source>
        <dbReference type="ARBA" id="ARBA00023295"/>
    </source>
</evidence>
<gene>
    <name evidence="13" type="ORF">HMPREF1541_10463</name>
</gene>
<dbReference type="SUPFAM" id="SSF48208">
    <property type="entry name" value="Six-hairpin glycosidases"/>
    <property type="match status" value="1"/>
</dbReference>
<dbReference type="Proteomes" id="UP000030752">
    <property type="component" value="Unassembled WGS sequence"/>
</dbReference>
<feature type="active site" description="Proton acceptor" evidence="10">
    <location>
        <position position="208"/>
    </location>
</feature>
<evidence type="ECO:0000256" key="4">
    <source>
        <dbReference type="ARBA" id="ARBA00022801"/>
    </source>
</evidence>
<dbReference type="AlphaFoldDB" id="W2S899"/>
<evidence type="ECO:0000256" key="5">
    <source>
        <dbReference type="ARBA" id="ARBA00023180"/>
    </source>
</evidence>
<dbReference type="VEuPathDB" id="FungiDB:HMPREF1541_10463"/>
<dbReference type="PANTHER" id="PTHR31616:SF12">
    <property type="entry name" value="GLUCOAMYLASE"/>
    <property type="match status" value="1"/>
</dbReference>
<dbReference type="Pfam" id="PF00723">
    <property type="entry name" value="Glyco_hydro_15"/>
    <property type="match status" value="1"/>
</dbReference>
<organism evidence="13 14">
    <name type="scientific">Cyphellophora europaea (strain CBS 101466)</name>
    <name type="common">Phialophora europaea</name>
    <dbReference type="NCBI Taxonomy" id="1220924"/>
    <lineage>
        <taxon>Eukaryota</taxon>
        <taxon>Fungi</taxon>
        <taxon>Dikarya</taxon>
        <taxon>Ascomycota</taxon>
        <taxon>Pezizomycotina</taxon>
        <taxon>Eurotiomycetes</taxon>
        <taxon>Chaetothyriomycetidae</taxon>
        <taxon>Chaetothyriales</taxon>
        <taxon>Cyphellophoraceae</taxon>
        <taxon>Cyphellophora</taxon>
    </lineage>
</organism>
<dbReference type="GO" id="GO:0000324">
    <property type="term" value="C:fungal-type vacuole"/>
    <property type="evidence" value="ECO:0007669"/>
    <property type="project" value="TreeGrafter"/>
</dbReference>
<keyword evidence="5" id="KW-0325">Glycoprotein</keyword>
<evidence type="ECO:0000256" key="3">
    <source>
        <dbReference type="ARBA" id="ARBA00022729"/>
    </source>
</evidence>
<dbReference type="GO" id="GO:0004339">
    <property type="term" value="F:glucan 1,4-alpha-glucosidase activity"/>
    <property type="evidence" value="ECO:0007669"/>
    <property type="project" value="UniProtKB-EC"/>
</dbReference>
<evidence type="ECO:0000256" key="1">
    <source>
        <dbReference type="ARBA" id="ARBA00001863"/>
    </source>
</evidence>
<dbReference type="Gene3D" id="1.50.10.10">
    <property type="match status" value="1"/>
</dbReference>
<dbReference type="SUPFAM" id="SSF49452">
    <property type="entry name" value="Starch-binding domain-like"/>
    <property type="match status" value="1"/>
</dbReference>
<feature type="binding site" evidence="11">
    <location>
        <position position="150"/>
    </location>
    <ligand>
        <name>substrate</name>
    </ligand>
</feature>
<keyword evidence="8 9" id="KW-0624">Polysaccharide degradation</keyword>
<protein>
    <recommendedName>
        <fullName evidence="9">Glucoamylase</fullName>
        <ecNumber evidence="9">3.2.1.3</ecNumber>
    </recommendedName>
    <alternativeName>
        <fullName evidence="9">1,4-alpha-D-glucan glucohydrolase</fullName>
    </alternativeName>
    <alternativeName>
        <fullName evidence="9">Glucan 1,4-alpha-glucosidase</fullName>
    </alternativeName>
</protein>
<dbReference type="HOGENOM" id="CLU_012173_1_0_1"/>
<evidence type="ECO:0000256" key="9">
    <source>
        <dbReference type="PIRNR" id="PIRNR001031"/>
    </source>
</evidence>
<dbReference type="FunCoup" id="W2S899">
    <property type="interactions" value="64"/>
</dbReference>
<name>W2S899_CYPE1</name>
<dbReference type="FunFam" id="1.50.10.10:FF:000018">
    <property type="entry name" value="Glucoamylase"/>
    <property type="match status" value="1"/>
</dbReference>
<dbReference type="OrthoDB" id="6123450at2759"/>
<dbReference type="InterPro" id="IPR013784">
    <property type="entry name" value="Carb-bd-like_fold"/>
</dbReference>
<keyword evidence="6 9" id="KW-0119">Carbohydrate metabolism</keyword>
<dbReference type="PIRSF" id="PIRSF001031">
    <property type="entry name" value="Glu-a-glcsd_SBD"/>
    <property type="match status" value="1"/>
</dbReference>
<keyword evidence="3" id="KW-0732">Signal</keyword>
<comment type="catalytic activity">
    <reaction evidence="1 9">
        <text>Hydrolysis of terminal (1-&gt;4)-linked alpha-D-glucose residues successively from non-reducing ends of the chains with release of beta-D-glucose.</text>
        <dbReference type="EC" id="3.2.1.3"/>
    </reaction>
</comment>
<evidence type="ECO:0000256" key="10">
    <source>
        <dbReference type="PIRSR" id="PIRSR001031-1"/>
    </source>
</evidence>
<dbReference type="GO" id="GO:2001070">
    <property type="term" value="F:starch binding"/>
    <property type="evidence" value="ECO:0007669"/>
    <property type="project" value="InterPro"/>
</dbReference>
<dbReference type="InterPro" id="IPR008291">
    <property type="entry name" value="Glucoamylase_SBD"/>
</dbReference>
<dbReference type="eggNOG" id="ENOG502QPM2">
    <property type="taxonomic scope" value="Eukaryota"/>
</dbReference>
<evidence type="ECO:0000256" key="2">
    <source>
        <dbReference type="ARBA" id="ARBA00006188"/>
    </source>
</evidence>
<dbReference type="STRING" id="1220924.W2S899"/>
<dbReference type="RefSeq" id="XP_008713356.1">
    <property type="nucleotide sequence ID" value="XM_008715134.1"/>
</dbReference>
<comment type="similarity">
    <text evidence="2 9">Belongs to the glycosyl hydrolase 15 family.</text>
</comment>
<dbReference type="PANTHER" id="PTHR31616">
    <property type="entry name" value="TREHALASE"/>
    <property type="match status" value="1"/>
</dbReference>
<reference evidence="13 14" key="1">
    <citation type="submission" date="2013-03" db="EMBL/GenBank/DDBJ databases">
        <title>The Genome Sequence of Phialophora europaea CBS 101466.</title>
        <authorList>
            <consortium name="The Broad Institute Genomics Platform"/>
            <person name="Cuomo C."/>
            <person name="de Hoog S."/>
            <person name="Gorbushina A."/>
            <person name="Walker B."/>
            <person name="Young S.K."/>
            <person name="Zeng Q."/>
            <person name="Gargeya S."/>
            <person name="Fitzgerald M."/>
            <person name="Haas B."/>
            <person name="Abouelleil A."/>
            <person name="Allen A.W."/>
            <person name="Alvarado L."/>
            <person name="Arachchi H.M."/>
            <person name="Berlin A.M."/>
            <person name="Chapman S.B."/>
            <person name="Gainer-Dewar J."/>
            <person name="Goldberg J."/>
            <person name="Griggs A."/>
            <person name="Gujja S."/>
            <person name="Hansen M."/>
            <person name="Howarth C."/>
            <person name="Imamovic A."/>
            <person name="Ireland A."/>
            <person name="Larimer J."/>
            <person name="McCowan C."/>
            <person name="Murphy C."/>
            <person name="Pearson M."/>
            <person name="Poon T.W."/>
            <person name="Priest M."/>
            <person name="Roberts A."/>
            <person name="Saif S."/>
            <person name="Shea T."/>
            <person name="Sisk P."/>
            <person name="Sykes S."/>
            <person name="Wortman J."/>
            <person name="Nusbaum C."/>
            <person name="Birren B."/>
        </authorList>
    </citation>
    <scope>NUCLEOTIDE SEQUENCE [LARGE SCALE GENOMIC DNA]</scope>
    <source>
        <strain evidence="13 14">CBS 101466</strain>
    </source>
</reference>
<proteinExistence type="inferred from homology"/>
<evidence type="ECO:0000256" key="6">
    <source>
        <dbReference type="ARBA" id="ARBA00023277"/>
    </source>
</evidence>
<evidence type="ECO:0000313" key="13">
    <source>
        <dbReference type="EMBL" id="ETN44283.1"/>
    </source>
</evidence>
<keyword evidence="14" id="KW-1185">Reference proteome</keyword>
<feature type="domain" description="GH15-like" evidence="12">
    <location>
        <begin position="40"/>
        <end position="461"/>
    </location>
</feature>
<dbReference type="InterPro" id="IPR000165">
    <property type="entry name" value="Glucoamylase"/>
</dbReference>
<dbReference type="EC" id="3.2.1.3" evidence="9"/>